<evidence type="ECO:0000259" key="1">
    <source>
        <dbReference type="Pfam" id="PF02237"/>
    </source>
</evidence>
<organism evidence="2">
    <name type="scientific">hydrothermal vent metagenome</name>
    <dbReference type="NCBI Taxonomy" id="652676"/>
    <lineage>
        <taxon>unclassified sequences</taxon>
        <taxon>metagenomes</taxon>
        <taxon>ecological metagenomes</taxon>
    </lineage>
</organism>
<feature type="non-terminal residue" evidence="2">
    <location>
        <position position="1"/>
    </location>
</feature>
<reference evidence="2" key="1">
    <citation type="submission" date="2018-06" db="EMBL/GenBank/DDBJ databases">
        <authorList>
            <person name="Zhirakovskaya E."/>
        </authorList>
    </citation>
    <scope>NUCLEOTIDE SEQUENCE</scope>
</reference>
<evidence type="ECO:0000313" key="2">
    <source>
        <dbReference type="EMBL" id="VAX29722.1"/>
    </source>
</evidence>
<dbReference type="InterPro" id="IPR003142">
    <property type="entry name" value="BPL_C"/>
</dbReference>
<protein>
    <recommendedName>
        <fullName evidence="1">Biotin protein ligase C-terminal domain-containing protein</fullName>
    </recommendedName>
</protein>
<name>A0A3B1CN46_9ZZZZ</name>
<accession>A0A3B1CN46</accession>
<proteinExistence type="predicted"/>
<dbReference type="EMBL" id="UOGH01000128">
    <property type="protein sequence ID" value="VAX29722.1"/>
    <property type="molecule type" value="Genomic_DNA"/>
</dbReference>
<dbReference type="AlphaFoldDB" id="A0A3B1CN46"/>
<dbReference type="Pfam" id="PF02237">
    <property type="entry name" value="BPL_C"/>
    <property type="match status" value="1"/>
</dbReference>
<dbReference type="Gene3D" id="2.30.30.100">
    <property type="match status" value="1"/>
</dbReference>
<feature type="domain" description="Biotin protein ligase C-terminal" evidence="1">
    <location>
        <begin position="40"/>
        <end position="86"/>
    </location>
</feature>
<gene>
    <name evidence="2" type="ORF">MNBD_NITROSPIRAE02-1074</name>
</gene>
<sequence>EVFDRGRVIVKILESFSSYYTLLFSDPASVIARWCKISHTINSYVKAITPEGEVYGTALGLDNRGFLRFRKDSGEEICLSTAEIIHLRDHDR</sequence>